<dbReference type="InterPro" id="IPR025944">
    <property type="entry name" value="Sigma_54_int_dom_CS"/>
</dbReference>
<evidence type="ECO:0000256" key="1">
    <source>
        <dbReference type="ARBA" id="ARBA00022741"/>
    </source>
</evidence>
<evidence type="ECO:0000256" key="3">
    <source>
        <dbReference type="ARBA" id="ARBA00023015"/>
    </source>
</evidence>
<dbReference type="PROSITE" id="PS50045">
    <property type="entry name" value="SIGMA54_INTERACT_4"/>
    <property type="match status" value="1"/>
</dbReference>
<dbReference type="Gene3D" id="1.10.8.60">
    <property type="match status" value="1"/>
</dbReference>
<evidence type="ECO:0000313" key="9">
    <source>
        <dbReference type="EMBL" id="ABA88457.1"/>
    </source>
</evidence>
<keyword evidence="9" id="KW-0966">Cell projection</keyword>
<dbReference type="InterPro" id="IPR025662">
    <property type="entry name" value="Sigma_54_int_dom_ATP-bd_1"/>
</dbReference>
<dbReference type="Gene3D" id="3.40.50.300">
    <property type="entry name" value="P-loop containing nucleotide triphosphate hydrolases"/>
    <property type="match status" value="1"/>
</dbReference>
<protein>
    <submittedName>
        <fullName evidence="9">Flagellar biogenesis master sigma-54-dependent transcriptional response regulator</fullName>
    </submittedName>
</protein>
<dbReference type="PROSITE" id="PS50110">
    <property type="entry name" value="RESPONSE_REGULATORY"/>
    <property type="match status" value="1"/>
</dbReference>
<dbReference type="Proteomes" id="UP000002534">
    <property type="component" value="Chromosome"/>
</dbReference>
<keyword evidence="9" id="KW-0282">Flagellum</keyword>
<dbReference type="SMART" id="SM00382">
    <property type="entry name" value="AAA"/>
    <property type="match status" value="1"/>
</dbReference>
<dbReference type="InterPro" id="IPR002197">
    <property type="entry name" value="HTH_Fis"/>
</dbReference>
<dbReference type="Gene3D" id="3.40.50.2300">
    <property type="match status" value="1"/>
</dbReference>
<dbReference type="GO" id="GO:0005524">
    <property type="term" value="F:ATP binding"/>
    <property type="evidence" value="ECO:0007669"/>
    <property type="project" value="UniProtKB-KW"/>
</dbReference>
<dbReference type="Pfam" id="PF00072">
    <property type="entry name" value="Response_reg"/>
    <property type="match status" value="1"/>
</dbReference>
<dbReference type="PROSITE" id="PS00676">
    <property type="entry name" value="SIGMA54_INTERACT_2"/>
    <property type="match status" value="1"/>
</dbReference>
<gene>
    <name evidence="9" type="primary">fgrM</name>
    <name evidence="9" type="ordered locus">Pcar_1208</name>
</gene>
<dbReference type="PROSITE" id="PS00688">
    <property type="entry name" value="SIGMA54_INTERACT_3"/>
    <property type="match status" value="1"/>
</dbReference>
<dbReference type="InterPro" id="IPR025943">
    <property type="entry name" value="Sigma_54_int_dom_ATP-bd_2"/>
</dbReference>
<dbReference type="InterPro" id="IPR003593">
    <property type="entry name" value="AAA+_ATPase"/>
</dbReference>
<dbReference type="InterPro" id="IPR058031">
    <property type="entry name" value="AAA_lid_NorR"/>
</dbReference>
<keyword evidence="1" id="KW-0547">Nucleotide-binding</keyword>
<keyword evidence="2" id="KW-0067">ATP-binding</keyword>
<dbReference type="SUPFAM" id="SSF52172">
    <property type="entry name" value="CheY-like"/>
    <property type="match status" value="1"/>
</dbReference>
<dbReference type="HOGENOM" id="CLU_000445_0_6_7"/>
<sequence>MFYSLRSVLLVHKDPKERSELAVAIRRTVDCTVLESDSPAEALKLLQDDEVSVILTDLFAPSNEGLELLKKASQHNSQIVTIVGVPVDHRGMALESLRRGAFFCLNTPYNHEETIIATSRALQHHDLLTKGEIKARKFRKSDGFHGIIGQAPKMRQLFNNIEKLAAEGDSSVLVLGESGTGKELVARAIHAHGPRSRKNFVPVNCAAIPEDLLESELFGYVKGAFTGATQAKMGRLQYAEGGTLFLDEIGDMKASLQAKLLRVLQEKEFEPVGGVKPVSVDVRIVAATHRDLEKSVAEGRFREDLYYRLNVIPLQIPPLRKRKEDISLLIERFVGIYNRKKKNPFKGFSDDALQALKQYPWPGNVRELENLVQRMSIFFAGQSVSRKDLPEKYQGCDEAQQQPVQEQENSISLEDGGVDFNLLVNRFENQLILQALNVTGGNKREAAKLLNLKRTTLIEKLKRKNILTDN</sequence>
<keyword evidence="9" id="KW-0969">Cilium</keyword>
<dbReference type="InterPro" id="IPR027417">
    <property type="entry name" value="P-loop_NTPase"/>
</dbReference>
<dbReference type="PRINTS" id="PR01590">
    <property type="entry name" value="HTHFIS"/>
</dbReference>
<dbReference type="Gene3D" id="1.10.10.60">
    <property type="entry name" value="Homeodomain-like"/>
    <property type="match status" value="1"/>
</dbReference>
<dbReference type="CDD" id="cd00009">
    <property type="entry name" value="AAA"/>
    <property type="match status" value="1"/>
</dbReference>
<keyword evidence="4" id="KW-0238">DNA-binding</keyword>
<dbReference type="PROSITE" id="PS00675">
    <property type="entry name" value="SIGMA54_INTERACT_1"/>
    <property type="match status" value="1"/>
</dbReference>
<dbReference type="Pfam" id="PF02954">
    <property type="entry name" value="HTH_8"/>
    <property type="match status" value="1"/>
</dbReference>
<dbReference type="PANTHER" id="PTHR32071:SF57">
    <property type="entry name" value="C4-DICARBOXYLATE TRANSPORT TRANSCRIPTIONAL REGULATORY PROTEIN DCTD"/>
    <property type="match status" value="1"/>
</dbReference>
<reference evidence="10" key="1">
    <citation type="submission" date="2005-10" db="EMBL/GenBank/DDBJ databases">
        <title>Complete sequence of Pelobacter carbinolicus DSM 2380.</title>
        <authorList>
            <person name="Copeland A."/>
            <person name="Lucas S."/>
            <person name="Lapidus A."/>
            <person name="Barry K."/>
            <person name="Detter J.C."/>
            <person name="Glavina T."/>
            <person name="Hammon N."/>
            <person name="Israni S."/>
            <person name="Pitluck S."/>
            <person name="Chertkov O."/>
            <person name="Schmutz J."/>
            <person name="Larimer F."/>
            <person name="Land M."/>
            <person name="Kyrpides N."/>
            <person name="Ivanova N."/>
            <person name="Richardson P."/>
        </authorList>
    </citation>
    <scope>NUCLEOTIDE SEQUENCE [LARGE SCALE GENOMIC DNA]</scope>
    <source>
        <strain evidence="10">DSM 2380 / NBRC 103641 / GraBd1</strain>
    </source>
</reference>
<name>Q3A5A0_SYNC1</name>
<keyword evidence="3" id="KW-0805">Transcription regulation</keyword>
<dbReference type="InterPro" id="IPR011006">
    <property type="entry name" value="CheY-like_superfamily"/>
</dbReference>
<evidence type="ECO:0000256" key="4">
    <source>
        <dbReference type="ARBA" id="ARBA00023125"/>
    </source>
</evidence>
<feature type="modified residue" description="4-aspartylphosphate" evidence="6">
    <location>
        <position position="57"/>
    </location>
</feature>
<dbReference type="EMBL" id="CP000142">
    <property type="protein sequence ID" value="ABA88457.1"/>
    <property type="molecule type" value="Genomic_DNA"/>
</dbReference>
<dbReference type="CDD" id="cd00156">
    <property type="entry name" value="REC"/>
    <property type="match status" value="1"/>
</dbReference>
<dbReference type="Pfam" id="PF25601">
    <property type="entry name" value="AAA_lid_14"/>
    <property type="match status" value="1"/>
</dbReference>
<evidence type="ECO:0000256" key="5">
    <source>
        <dbReference type="ARBA" id="ARBA00023163"/>
    </source>
</evidence>
<dbReference type="Pfam" id="PF00158">
    <property type="entry name" value="Sigma54_activat"/>
    <property type="match status" value="1"/>
</dbReference>
<evidence type="ECO:0000259" key="7">
    <source>
        <dbReference type="PROSITE" id="PS50045"/>
    </source>
</evidence>
<dbReference type="InterPro" id="IPR001789">
    <property type="entry name" value="Sig_transdc_resp-reg_receiver"/>
</dbReference>
<dbReference type="InterPro" id="IPR009057">
    <property type="entry name" value="Homeodomain-like_sf"/>
</dbReference>
<dbReference type="InterPro" id="IPR002078">
    <property type="entry name" value="Sigma_54_int"/>
</dbReference>
<feature type="domain" description="Response regulatory" evidence="8">
    <location>
        <begin position="7"/>
        <end position="122"/>
    </location>
</feature>
<reference evidence="9 10" key="2">
    <citation type="journal article" date="2012" name="BMC Genomics">
        <title>The genome of Pelobacter carbinolicus reveals surprising metabolic capabilities and physiological features.</title>
        <authorList>
            <person name="Aklujkar M."/>
            <person name="Haveman S.A."/>
            <person name="Didonato R.Jr."/>
            <person name="Chertkov O."/>
            <person name="Han C.S."/>
            <person name="Land M.L."/>
            <person name="Brown P."/>
            <person name="Lovley D.R."/>
        </authorList>
    </citation>
    <scope>NUCLEOTIDE SEQUENCE [LARGE SCALE GENOMIC DNA]</scope>
    <source>
        <strain evidence="10">DSM 2380 / NBRC 103641 / GraBd1</strain>
    </source>
</reference>
<proteinExistence type="predicted"/>
<dbReference type="FunFam" id="3.40.50.300:FF:000006">
    <property type="entry name" value="DNA-binding transcriptional regulator NtrC"/>
    <property type="match status" value="1"/>
</dbReference>
<keyword evidence="6" id="KW-0597">Phosphoprotein</keyword>
<evidence type="ECO:0000256" key="6">
    <source>
        <dbReference type="PROSITE-ProRule" id="PRU00169"/>
    </source>
</evidence>
<dbReference type="PANTHER" id="PTHR32071">
    <property type="entry name" value="TRANSCRIPTIONAL REGULATORY PROTEIN"/>
    <property type="match status" value="1"/>
</dbReference>
<dbReference type="SUPFAM" id="SSF46689">
    <property type="entry name" value="Homeodomain-like"/>
    <property type="match status" value="1"/>
</dbReference>
<dbReference type="SUPFAM" id="SSF52540">
    <property type="entry name" value="P-loop containing nucleoside triphosphate hydrolases"/>
    <property type="match status" value="1"/>
</dbReference>
<evidence type="ECO:0000259" key="8">
    <source>
        <dbReference type="PROSITE" id="PS50110"/>
    </source>
</evidence>
<dbReference type="eggNOG" id="COG2204">
    <property type="taxonomic scope" value="Bacteria"/>
</dbReference>
<keyword evidence="5" id="KW-0804">Transcription</keyword>
<accession>Q3A5A0</accession>
<feature type="domain" description="Sigma-54 factor interaction" evidence="7">
    <location>
        <begin position="147"/>
        <end position="377"/>
    </location>
</feature>
<dbReference type="GO" id="GO:0043565">
    <property type="term" value="F:sequence-specific DNA binding"/>
    <property type="evidence" value="ECO:0007669"/>
    <property type="project" value="InterPro"/>
</dbReference>
<dbReference type="AlphaFoldDB" id="Q3A5A0"/>
<dbReference type="GO" id="GO:0006355">
    <property type="term" value="P:regulation of DNA-templated transcription"/>
    <property type="evidence" value="ECO:0007669"/>
    <property type="project" value="InterPro"/>
</dbReference>
<evidence type="ECO:0000313" key="10">
    <source>
        <dbReference type="Proteomes" id="UP000002534"/>
    </source>
</evidence>
<dbReference type="GO" id="GO:0000160">
    <property type="term" value="P:phosphorelay signal transduction system"/>
    <property type="evidence" value="ECO:0007669"/>
    <property type="project" value="InterPro"/>
</dbReference>
<evidence type="ECO:0000256" key="2">
    <source>
        <dbReference type="ARBA" id="ARBA00022840"/>
    </source>
</evidence>
<keyword evidence="10" id="KW-1185">Reference proteome</keyword>
<dbReference type="STRING" id="338963.Pcar_1208"/>
<dbReference type="RefSeq" id="WP_011340931.1">
    <property type="nucleotide sequence ID" value="NC_007498.2"/>
</dbReference>
<dbReference type="KEGG" id="pca:Pcar_1208"/>
<organism evidence="9 10">
    <name type="scientific">Syntrophotalea carbinolica (strain DSM 2380 / NBRC 103641 / GraBd1)</name>
    <name type="common">Pelobacter carbinolicus</name>
    <dbReference type="NCBI Taxonomy" id="338963"/>
    <lineage>
        <taxon>Bacteria</taxon>
        <taxon>Pseudomonadati</taxon>
        <taxon>Thermodesulfobacteriota</taxon>
        <taxon>Desulfuromonadia</taxon>
        <taxon>Desulfuromonadales</taxon>
        <taxon>Syntrophotaleaceae</taxon>
        <taxon>Syntrophotalea</taxon>
    </lineage>
</organism>